<keyword evidence="4" id="KW-1185">Reference proteome</keyword>
<evidence type="ECO:0000259" key="2">
    <source>
        <dbReference type="Pfam" id="PF06985"/>
    </source>
</evidence>
<name>A0A8H4KLS0_9HYPO</name>
<gene>
    <name evidence="3" type="ORF">FALBO_16223</name>
</gene>
<feature type="compositionally biased region" description="Basic and acidic residues" evidence="1">
    <location>
        <begin position="75"/>
        <end position="84"/>
    </location>
</feature>
<dbReference type="OrthoDB" id="2157530at2759"/>
<dbReference type="EMBL" id="JAADYS010002991">
    <property type="protein sequence ID" value="KAF4452156.1"/>
    <property type="molecule type" value="Genomic_DNA"/>
</dbReference>
<dbReference type="InterPro" id="IPR010730">
    <property type="entry name" value="HET"/>
</dbReference>
<dbReference type="PANTHER" id="PTHR24148">
    <property type="entry name" value="ANKYRIN REPEAT DOMAIN-CONTAINING PROTEIN 39 HOMOLOG-RELATED"/>
    <property type="match status" value="1"/>
</dbReference>
<feature type="region of interest" description="Disordered" evidence="1">
    <location>
        <begin position="63"/>
        <end position="95"/>
    </location>
</feature>
<organism evidence="3 4">
    <name type="scientific">Fusarium albosuccineum</name>
    <dbReference type="NCBI Taxonomy" id="1237068"/>
    <lineage>
        <taxon>Eukaryota</taxon>
        <taxon>Fungi</taxon>
        <taxon>Dikarya</taxon>
        <taxon>Ascomycota</taxon>
        <taxon>Pezizomycotina</taxon>
        <taxon>Sordariomycetes</taxon>
        <taxon>Hypocreomycetidae</taxon>
        <taxon>Hypocreales</taxon>
        <taxon>Nectriaceae</taxon>
        <taxon>Fusarium</taxon>
        <taxon>Fusarium decemcellulare species complex</taxon>
    </lineage>
</organism>
<comment type="caution">
    <text evidence="3">The sequence shown here is derived from an EMBL/GenBank/DDBJ whole genome shotgun (WGS) entry which is preliminary data.</text>
</comment>
<dbReference type="InterPro" id="IPR052895">
    <property type="entry name" value="HetReg/Transcr_Mod"/>
</dbReference>
<dbReference type="AlphaFoldDB" id="A0A8H4KLS0"/>
<reference evidence="3 4" key="1">
    <citation type="submission" date="2020-01" db="EMBL/GenBank/DDBJ databases">
        <title>Identification and distribution of gene clusters putatively required for synthesis of sphingolipid metabolism inhibitors in phylogenetically diverse species of the filamentous fungus Fusarium.</title>
        <authorList>
            <person name="Kim H.-S."/>
            <person name="Busman M."/>
            <person name="Brown D.W."/>
            <person name="Divon H."/>
            <person name="Uhlig S."/>
            <person name="Proctor R.H."/>
        </authorList>
    </citation>
    <scope>NUCLEOTIDE SEQUENCE [LARGE SCALE GENOMIC DNA]</scope>
    <source>
        <strain evidence="3 4">NRRL 20459</strain>
    </source>
</reference>
<evidence type="ECO:0000256" key="1">
    <source>
        <dbReference type="SAM" id="MobiDB-lite"/>
    </source>
</evidence>
<dbReference type="PANTHER" id="PTHR24148:SF81">
    <property type="entry name" value="HETEROKARYON INCOMPATIBILITY DOMAIN-CONTAINING PROTEIN"/>
    <property type="match status" value="1"/>
</dbReference>
<accession>A0A8H4KLS0</accession>
<dbReference type="Pfam" id="PF06985">
    <property type="entry name" value="HET"/>
    <property type="match status" value="1"/>
</dbReference>
<evidence type="ECO:0000313" key="3">
    <source>
        <dbReference type="EMBL" id="KAF4452156.1"/>
    </source>
</evidence>
<proteinExistence type="predicted"/>
<sequence>MSRWHKATCSAPQVIVERGSPRCTACDSEPDVEGLIREQKFSGHFAPPPPDEPLGQLNLHWPSSVPYTSANNSTETREASKEENGETAVKPNDSSCSKSTIYASRLASNEFRLICLPSSNHVDDPIHFDLEVYENERCPEYETTSYTWADEDGNGSFCKPIFIGQYWDVLLQTRNCWSMLRLMRPLKRFRMIWVDAICINQKDVEERDAQVFKMSQIYAECRSAYVYLGPDIVKPTAGKYPLRRQLQLADSQDVETNYVSNDKINLGRLLQRRYFKRIWVIQELVLSRHAVFQVGDIEFWMNSTTMGSISSHSSLDWAKTEAPWLEHLGQQRFQEKDLLQILYATSKSHCTDPRDKIYGILALVNASQFPLRANYKLSCQHVFFGTCAHILLNLKNLNILRQAVAMGAWGRHPSWLPNLKSADSRWSFQHPNSKYRTLEETSFQTWRNQQEGKTDSRFYHVSAEPQRWLSDKEIRFHDIEGALTTPALDDERRAQIEQPWNQGATIDTATGALSINLVHLHAFHSSPVQVADSDELRFFKVQSTPVSMFLSAETALDKHVQPGRDHLFILDQGDSTCIFLILSKVGADKAFRLLTFCYHVTFEVPMDTSLTPFETSSLPRSGRRRLENSLFVVDLQRSLHQVLQTVDLSRSYHRDWRQSLMLFLKYEKKDGRSFTGLWYRACLPRPP</sequence>
<dbReference type="Proteomes" id="UP000554235">
    <property type="component" value="Unassembled WGS sequence"/>
</dbReference>
<feature type="domain" description="Heterokaryon incompatibility" evidence="2">
    <location>
        <begin position="141"/>
        <end position="283"/>
    </location>
</feature>
<feature type="compositionally biased region" description="Polar residues" evidence="1">
    <location>
        <begin position="65"/>
        <end position="74"/>
    </location>
</feature>
<evidence type="ECO:0000313" key="4">
    <source>
        <dbReference type="Proteomes" id="UP000554235"/>
    </source>
</evidence>
<protein>
    <submittedName>
        <fullName evidence="3">Heterokaryon incompatibility HET-6</fullName>
    </submittedName>
</protein>